<proteinExistence type="predicted"/>
<reference evidence="1 2" key="1">
    <citation type="journal article" date="2018" name="Evol. Lett.">
        <title>Horizontal gene cluster transfer increased hallucinogenic mushroom diversity.</title>
        <authorList>
            <person name="Reynolds H.T."/>
            <person name="Vijayakumar V."/>
            <person name="Gluck-Thaler E."/>
            <person name="Korotkin H.B."/>
            <person name="Matheny P.B."/>
            <person name="Slot J.C."/>
        </authorList>
    </citation>
    <scope>NUCLEOTIDE SEQUENCE [LARGE SCALE GENOMIC DNA]</scope>
    <source>
        <strain evidence="1 2">SRW20</strain>
    </source>
</reference>
<organism evidence="1 2">
    <name type="scientific">Gymnopilus dilepis</name>
    <dbReference type="NCBI Taxonomy" id="231916"/>
    <lineage>
        <taxon>Eukaryota</taxon>
        <taxon>Fungi</taxon>
        <taxon>Dikarya</taxon>
        <taxon>Basidiomycota</taxon>
        <taxon>Agaricomycotina</taxon>
        <taxon>Agaricomycetes</taxon>
        <taxon>Agaricomycetidae</taxon>
        <taxon>Agaricales</taxon>
        <taxon>Agaricineae</taxon>
        <taxon>Hymenogastraceae</taxon>
        <taxon>Gymnopilus</taxon>
    </lineage>
</organism>
<dbReference type="Proteomes" id="UP000284706">
    <property type="component" value="Unassembled WGS sequence"/>
</dbReference>
<evidence type="ECO:0000313" key="1">
    <source>
        <dbReference type="EMBL" id="PPQ81107.1"/>
    </source>
</evidence>
<name>A0A409WRJ0_9AGAR</name>
<accession>A0A409WRJ0</accession>
<dbReference type="InParanoid" id="A0A409WRJ0"/>
<evidence type="ECO:0000313" key="2">
    <source>
        <dbReference type="Proteomes" id="UP000284706"/>
    </source>
</evidence>
<dbReference type="AlphaFoldDB" id="A0A409WRJ0"/>
<comment type="caution">
    <text evidence="1">The sequence shown here is derived from an EMBL/GenBank/DDBJ whole genome shotgun (WGS) entry which is preliminary data.</text>
</comment>
<keyword evidence="2" id="KW-1185">Reference proteome</keyword>
<dbReference type="EMBL" id="NHYE01004901">
    <property type="protein sequence ID" value="PPQ81107.1"/>
    <property type="molecule type" value="Genomic_DNA"/>
</dbReference>
<sequence length="94" mass="10540">MVVQKLHSVNKDAELQSRNTLIYTYTFFELRIYLHKTSLLNPNQHLLPPTLDLRDAPIPRQAEVGVEVRKGLLDDLLDARLAADDGAVYPGAAD</sequence>
<gene>
    <name evidence="1" type="ORF">CVT26_011226</name>
</gene>
<protein>
    <submittedName>
        <fullName evidence="1">Uncharacterized protein</fullName>
    </submittedName>
</protein>